<feature type="non-terminal residue" evidence="1">
    <location>
        <position position="1"/>
    </location>
</feature>
<comment type="caution">
    <text evidence="1">The sequence shown here is derived from an EMBL/GenBank/DDBJ whole genome shotgun (WGS) entry which is preliminary data.</text>
</comment>
<sequence length="112" mass="12804">YDKITKVVTGWCGDEDQFGKLGDREGREVIVILNINPPPRPCRSFLYEEATESLIGNPDYPQPQPPCSIHLARLTGINPDKVRPATVVRTWEDREYPCDCFVTQTIKDQWVV</sequence>
<name>X1PB41_9ZZZZ</name>
<accession>X1PB41</accession>
<dbReference type="AlphaFoldDB" id="X1PB41"/>
<organism evidence="1">
    <name type="scientific">marine sediment metagenome</name>
    <dbReference type="NCBI Taxonomy" id="412755"/>
    <lineage>
        <taxon>unclassified sequences</taxon>
        <taxon>metagenomes</taxon>
        <taxon>ecological metagenomes</taxon>
    </lineage>
</organism>
<dbReference type="EMBL" id="BARV01029988">
    <property type="protein sequence ID" value="GAI36250.1"/>
    <property type="molecule type" value="Genomic_DNA"/>
</dbReference>
<evidence type="ECO:0000313" key="1">
    <source>
        <dbReference type="EMBL" id="GAI36250.1"/>
    </source>
</evidence>
<gene>
    <name evidence="1" type="ORF">S06H3_47710</name>
</gene>
<protein>
    <submittedName>
        <fullName evidence="1">Uncharacterized protein</fullName>
    </submittedName>
</protein>
<proteinExistence type="predicted"/>
<reference evidence="1" key="1">
    <citation type="journal article" date="2014" name="Front. Microbiol.">
        <title>High frequency of phylogenetically diverse reductive dehalogenase-homologous genes in deep subseafloor sedimentary metagenomes.</title>
        <authorList>
            <person name="Kawai M."/>
            <person name="Futagami T."/>
            <person name="Toyoda A."/>
            <person name="Takaki Y."/>
            <person name="Nishi S."/>
            <person name="Hori S."/>
            <person name="Arai W."/>
            <person name="Tsubouchi T."/>
            <person name="Morono Y."/>
            <person name="Uchiyama I."/>
            <person name="Ito T."/>
            <person name="Fujiyama A."/>
            <person name="Inagaki F."/>
            <person name="Takami H."/>
        </authorList>
    </citation>
    <scope>NUCLEOTIDE SEQUENCE</scope>
    <source>
        <strain evidence="1">Expedition CK06-06</strain>
    </source>
</reference>